<evidence type="ECO:0000256" key="1">
    <source>
        <dbReference type="SAM" id="SignalP"/>
    </source>
</evidence>
<dbReference type="Proteomes" id="UP000065533">
    <property type="component" value="Chromosome"/>
</dbReference>
<dbReference type="AlphaFoldDB" id="A0AAC8WQ54"/>
<accession>A0AAC8WQ54</accession>
<organism evidence="2 3">
    <name type="scientific">Planococcus kocurii</name>
    <dbReference type="NCBI Taxonomy" id="1374"/>
    <lineage>
        <taxon>Bacteria</taxon>
        <taxon>Bacillati</taxon>
        <taxon>Bacillota</taxon>
        <taxon>Bacilli</taxon>
        <taxon>Bacillales</taxon>
        <taxon>Caryophanaceae</taxon>
        <taxon>Planococcus</taxon>
    </lineage>
</organism>
<evidence type="ECO:0008006" key="4">
    <source>
        <dbReference type="Google" id="ProtNLM"/>
    </source>
</evidence>
<dbReference type="PROSITE" id="PS51257">
    <property type="entry name" value="PROKAR_LIPOPROTEIN"/>
    <property type="match status" value="1"/>
</dbReference>
<feature type="chain" id="PRO_5041930005" description="Lipoprotein" evidence="1">
    <location>
        <begin position="27"/>
        <end position="159"/>
    </location>
</feature>
<proteinExistence type="predicted"/>
<evidence type="ECO:0000313" key="2">
    <source>
        <dbReference type="EMBL" id="ALS78497.1"/>
    </source>
</evidence>
<dbReference type="EMBL" id="CP013661">
    <property type="protein sequence ID" value="ALS78497.1"/>
    <property type="molecule type" value="Genomic_DNA"/>
</dbReference>
<sequence length="159" mass="18048">MKAMNKLFLVFSPFVLFLLVSGCSNTNVSKTLVIENSKGYEGILVSDASSLVKTDGYEEVFVKSEDRANELIDLLNGKELFEPNEKEIQKRTATLEQSGSYRVLLYNKPSVNSKSEDILPFLFYQDGTIQVDKEGTSYFIKNPPKDLLTQLKTDWNIKF</sequence>
<name>A0AAC8WQ54_9BACL</name>
<feature type="signal peptide" evidence="1">
    <location>
        <begin position="1"/>
        <end position="26"/>
    </location>
</feature>
<gene>
    <name evidence="2" type="ORF">AUO94_07415</name>
</gene>
<keyword evidence="1" id="KW-0732">Signal</keyword>
<keyword evidence="3" id="KW-1185">Reference proteome</keyword>
<protein>
    <recommendedName>
        <fullName evidence="4">Lipoprotein</fullName>
    </recommendedName>
</protein>
<reference evidence="2" key="1">
    <citation type="submission" date="2016-01" db="EMBL/GenBank/DDBJ databases">
        <title>Complete genome of Planococcus kocurri type strain.</title>
        <authorList>
            <person name="See-Too W.S."/>
        </authorList>
    </citation>
    <scope>NUCLEOTIDE SEQUENCE [LARGE SCALE GENOMIC DNA]</scope>
    <source>
        <strain evidence="2">ATCC 43650</strain>
    </source>
</reference>
<evidence type="ECO:0000313" key="3">
    <source>
        <dbReference type="Proteomes" id="UP000065533"/>
    </source>
</evidence>
<dbReference type="KEGG" id="pku:AUO94_07415"/>